<reference evidence="2" key="1">
    <citation type="submission" date="2014-12" db="EMBL/GenBank/DDBJ databases">
        <title>Insight into the proteome of Arion vulgaris.</title>
        <authorList>
            <person name="Aradska J."/>
            <person name="Bulat T."/>
            <person name="Smidak R."/>
            <person name="Sarate P."/>
            <person name="Gangsoo J."/>
            <person name="Sialana F."/>
            <person name="Bilban M."/>
            <person name="Lubec G."/>
        </authorList>
    </citation>
    <scope>NUCLEOTIDE SEQUENCE</scope>
    <source>
        <tissue evidence="2">Skin</tissue>
    </source>
</reference>
<feature type="compositionally biased region" description="Basic and acidic residues" evidence="1">
    <location>
        <begin position="137"/>
        <end position="147"/>
    </location>
</feature>
<evidence type="ECO:0000256" key="1">
    <source>
        <dbReference type="SAM" id="MobiDB-lite"/>
    </source>
</evidence>
<organism evidence="2">
    <name type="scientific">Arion vulgaris</name>
    <dbReference type="NCBI Taxonomy" id="1028688"/>
    <lineage>
        <taxon>Eukaryota</taxon>
        <taxon>Metazoa</taxon>
        <taxon>Spiralia</taxon>
        <taxon>Lophotrochozoa</taxon>
        <taxon>Mollusca</taxon>
        <taxon>Gastropoda</taxon>
        <taxon>Heterobranchia</taxon>
        <taxon>Euthyneura</taxon>
        <taxon>Panpulmonata</taxon>
        <taxon>Eupulmonata</taxon>
        <taxon>Stylommatophora</taxon>
        <taxon>Helicina</taxon>
        <taxon>Arionoidea</taxon>
        <taxon>Arionidae</taxon>
        <taxon>Arion</taxon>
    </lineage>
</organism>
<feature type="non-terminal residue" evidence="2">
    <location>
        <position position="221"/>
    </location>
</feature>
<feature type="region of interest" description="Disordered" evidence="1">
    <location>
        <begin position="113"/>
        <end position="185"/>
    </location>
</feature>
<dbReference type="AlphaFoldDB" id="A0A0B7AED3"/>
<feature type="compositionally biased region" description="Polar residues" evidence="1">
    <location>
        <begin position="160"/>
        <end position="184"/>
    </location>
</feature>
<gene>
    <name evidence="2" type="primary">ORF112846</name>
</gene>
<name>A0A0B7AED3_9EUPU</name>
<feature type="region of interest" description="Disordered" evidence="1">
    <location>
        <begin position="1"/>
        <end position="53"/>
    </location>
</feature>
<sequence>MSKINFDNPRKDKRKKDPPIQLQSIGAIPEPDYGASVRPGTDSTKNARAAKTENLGVSIKPDYGVSVKPRTGFTDGVGAATTVNLGVSTKPDYEDDDPEPDYNPPVIGNTIIEPVTTTNKPTPSYIPPGGVKIFPSMKEHNNIEKQKKQTPGPGVDNKLKPSTTSNKWSLSDNNGSNKHSSTVPEDNLSILHDLSKLPELSLDTISECLESRYKQDLIYTN</sequence>
<evidence type="ECO:0000313" key="2">
    <source>
        <dbReference type="EMBL" id="CEK78957.1"/>
    </source>
</evidence>
<protein>
    <submittedName>
        <fullName evidence="2">Uncharacterized protein</fullName>
    </submittedName>
</protein>
<dbReference type="EMBL" id="HACG01032092">
    <property type="protein sequence ID" value="CEK78957.1"/>
    <property type="molecule type" value="Transcribed_RNA"/>
</dbReference>
<accession>A0A0B7AED3</accession>
<proteinExistence type="predicted"/>